<organism evidence="1 2">
    <name type="scientific">Candidatus Neomicrothrix subdominans</name>
    <dbReference type="NCBI Taxonomy" id="2954438"/>
    <lineage>
        <taxon>Bacteria</taxon>
        <taxon>Bacillati</taxon>
        <taxon>Actinomycetota</taxon>
        <taxon>Acidimicrobiia</taxon>
        <taxon>Acidimicrobiales</taxon>
        <taxon>Microthrixaceae</taxon>
        <taxon>Candidatus Neomicrothrix</taxon>
    </lineage>
</organism>
<evidence type="ECO:0000313" key="2">
    <source>
        <dbReference type="Proteomes" id="UP000727993"/>
    </source>
</evidence>
<name>A0A936NCZ5_9ACTN</name>
<dbReference type="GO" id="GO:0006355">
    <property type="term" value="P:regulation of DNA-templated transcription"/>
    <property type="evidence" value="ECO:0007669"/>
    <property type="project" value="InterPro"/>
</dbReference>
<dbReference type="AlphaFoldDB" id="A0A936NCZ5"/>
<dbReference type="InterPro" id="IPR008651">
    <property type="entry name" value="Uncharacterised_HicB"/>
</dbReference>
<dbReference type="Pfam" id="PF05534">
    <property type="entry name" value="HicB"/>
    <property type="match status" value="1"/>
</dbReference>
<dbReference type="EMBL" id="JADJZA010000008">
    <property type="protein sequence ID" value="MBK9298040.1"/>
    <property type="molecule type" value="Genomic_DNA"/>
</dbReference>
<evidence type="ECO:0000313" key="1">
    <source>
        <dbReference type="EMBL" id="MBK9298040.1"/>
    </source>
</evidence>
<reference evidence="1 2" key="1">
    <citation type="submission" date="2020-10" db="EMBL/GenBank/DDBJ databases">
        <title>Connecting structure to function with the recovery of over 1000 high-quality activated sludge metagenome-assembled genomes encoding full-length rRNA genes using long-read sequencing.</title>
        <authorList>
            <person name="Singleton C.M."/>
            <person name="Petriglieri F."/>
            <person name="Kristensen J.M."/>
            <person name="Kirkegaard R.H."/>
            <person name="Michaelsen T.Y."/>
            <person name="Andersen M.H."/>
            <person name="Karst S.M."/>
            <person name="Dueholm M.S."/>
            <person name="Nielsen P.H."/>
            <person name="Albertsen M."/>
        </authorList>
    </citation>
    <scope>NUCLEOTIDE SEQUENCE [LARGE SCALE GENOMIC DNA]</scope>
    <source>
        <strain evidence="1">Lyne_18-Q3-R50-59_MAXAC.006</strain>
    </source>
</reference>
<dbReference type="InterPro" id="IPR035069">
    <property type="entry name" value="TTHA1013/TTHA0281-like"/>
</dbReference>
<dbReference type="SUPFAM" id="SSF47598">
    <property type="entry name" value="Ribbon-helix-helix"/>
    <property type="match status" value="1"/>
</dbReference>
<gene>
    <name evidence="1" type="ORF">IPN02_14650</name>
</gene>
<dbReference type="SUPFAM" id="SSF143100">
    <property type="entry name" value="TTHA1013/TTHA0281-like"/>
    <property type="match status" value="1"/>
</dbReference>
<dbReference type="InterPro" id="IPR013321">
    <property type="entry name" value="Arc_rbn_hlx_hlx"/>
</dbReference>
<comment type="caution">
    <text evidence="1">The sequence shown here is derived from an EMBL/GenBank/DDBJ whole genome shotgun (WGS) entry which is preliminary data.</text>
</comment>
<dbReference type="Proteomes" id="UP000727993">
    <property type="component" value="Unassembled WGS sequence"/>
</dbReference>
<accession>A0A936NCZ5</accession>
<dbReference type="Gene3D" id="1.10.1220.10">
    <property type="entry name" value="Met repressor-like"/>
    <property type="match status" value="1"/>
</dbReference>
<protein>
    <submittedName>
        <fullName evidence="1">Type II toxin-antitoxin system HicB family antitoxin</fullName>
    </submittedName>
</protein>
<sequence length="109" mass="12028">MTDNKHYAYRVLWSAEDDEFVATVAEFPSLSWLHADQAAALRGLVDLVADIVADLAANGDPIPEPIAERRFSGKFNVRVPESLHRELALSAAQEGVSLNRLVSDRLARN</sequence>
<proteinExistence type="predicted"/>
<dbReference type="InterPro" id="IPR010985">
    <property type="entry name" value="Ribbon_hlx_hlx"/>
</dbReference>